<name>A0ABR3Y8Y3_9PEZI</name>
<feature type="region of interest" description="Disordered" evidence="2">
    <location>
        <begin position="1"/>
        <end position="38"/>
    </location>
</feature>
<feature type="compositionally biased region" description="Basic and acidic residues" evidence="2">
    <location>
        <begin position="346"/>
        <end position="360"/>
    </location>
</feature>
<comment type="similarity">
    <text evidence="1">Belongs to the gemin-2 family.</text>
</comment>
<evidence type="ECO:0000256" key="1">
    <source>
        <dbReference type="ARBA" id="ARBA00025758"/>
    </source>
</evidence>
<dbReference type="Proteomes" id="UP001586593">
    <property type="component" value="Unassembled WGS sequence"/>
</dbReference>
<feature type="region of interest" description="Disordered" evidence="2">
    <location>
        <begin position="434"/>
        <end position="455"/>
    </location>
</feature>
<organism evidence="3 4">
    <name type="scientific">Phialemonium thermophilum</name>
    <dbReference type="NCBI Taxonomy" id="223376"/>
    <lineage>
        <taxon>Eukaryota</taxon>
        <taxon>Fungi</taxon>
        <taxon>Dikarya</taxon>
        <taxon>Ascomycota</taxon>
        <taxon>Pezizomycotina</taxon>
        <taxon>Sordariomycetes</taxon>
        <taxon>Sordariomycetidae</taxon>
        <taxon>Cephalothecales</taxon>
        <taxon>Cephalothecaceae</taxon>
        <taxon>Phialemonium</taxon>
    </lineage>
</organism>
<dbReference type="Gene3D" id="1.20.58.1070">
    <property type="match status" value="1"/>
</dbReference>
<accession>A0ABR3Y8Y3</accession>
<evidence type="ECO:0000256" key="2">
    <source>
        <dbReference type="SAM" id="MobiDB-lite"/>
    </source>
</evidence>
<gene>
    <name evidence="3" type="ORF">VTK73DRAFT_5368</name>
</gene>
<dbReference type="Pfam" id="PF04938">
    <property type="entry name" value="SIP1"/>
    <property type="match status" value="1"/>
</dbReference>
<feature type="compositionally biased region" description="Acidic residues" evidence="2">
    <location>
        <begin position="326"/>
        <end position="345"/>
    </location>
</feature>
<evidence type="ECO:0000313" key="4">
    <source>
        <dbReference type="Proteomes" id="UP001586593"/>
    </source>
</evidence>
<dbReference type="PANTHER" id="PTHR12794">
    <property type="entry name" value="GEMIN2"/>
    <property type="match status" value="1"/>
</dbReference>
<dbReference type="EMBL" id="JAZHXJ010000003">
    <property type="protein sequence ID" value="KAL1884232.1"/>
    <property type="molecule type" value="Genomic_DNA"/>
</dbReference>
<reference evidence="3 4" key="1">
    <citation type="journal article" date="2024" name="Commun. Biol.">
        <title>Comparative genomic analysis of thermophilic fungi reveals convergent evolutionary adaptations and gene losses.</title>
        <authorList>
            <person name="Steindorff A.S."/>
            <person name="Aguilar-Pontes M.V."/>
            <person name="Robinson A.J."/>
            <person name="Andreopoulos B."/>
            <person name="LaButti K."/>
            <person name="Kuo A."/>
            <person name="Mondo S."/>
            <person name="Riley R."/>
            <person name="Otillar R."/>
            <person name="Haridas S."/>
            <person name="Lipzen A."/>
            <person name="Grimwood J."/>
            <person name="Schmutz J."/>
            <person name="Clum A."/>
            <person name="Reid I.D."/>
            <person name="Moisan M.C."/>
            <person name="Butler G."/>
            <person name="Nguyen T.T.M."/>
            <person name="Dewar K."/>
            <person name="Conant G."/>
            <person name="Drula E."/>
            <person name="Henrissat B."/>
            <person name="Hansel C."/>
            <person name="Singer S."/>
            <person name="Hutchinson M.I."/>
            <person name="de Vries R.P."/>
            <person name="Natvig D.O."/>
            <person name="Powell A.J."/>
            <person name="Tsang A."/>
            <person name="Grigoriev I.V."/>
        </authorList>
    </citation>
    <scope>NUCLEOTIDE SEQUENCE [LARGE SCALE GENOMIC DNA]</scope>
    <source>
        <strain evidence="3 4">ATCC 24622</strain>
    </source>
</reference>
<evidence type="ECO:0000313" key="3">
    <source>
        <dbReference type="EMBL" id="KAL1884232.1"/>
    </source>
</evidence>
<dbReference type="InterPro" id="IPR035426">
    <property type="entry name" value="Gemin2/Brr1"/>
</dbReference>
<protein>
    <submittedName>
        <fullName evidence="3">Uncharacterized protein</fullName>
    </submittedName>
</protein>
<proteinExistence type="inferred from homology"/>
<feature type="region of interest" description="Disordered" evidence="2">
    <location>
        <begin position="321"/>
        <end position="362"/>
    </location>
</feature>
<keyword evidence="4" id="KW-1185">Reference proteome</keyword>
<comment type="caution">
    <text evidence="3">The sequence shown here is derived from an EMBL/GenBank/DDBJ whole genome shotgun (WGS) entry which is preliminary data.</text>
</comment>
<feature type="compositionally biased region" description="Basic and acidic residues" evidence="2">
    <location>
        <begin position="1"/>
        <end position="18"/>
    </location>
</feature>
<sequence>MGSKRDSNALECADRDDSSLTNKRPRKKPSSFDKREMSLTQPLTDLTYGQRYVFLGPEVRATVPLDDDLEFEDEGDALAYLQSVRYEASGIPHLLVAPKLGPQPPPDPAVDGPTPGDYSMYYNRIGDSHGYYEDGAYTAAPDQDLSEDEEYVGVDDVDAEQDVGFRRARLREAYYNSLLLQFVGLRRLLHREPPPSVVDSMPRDHEIEVGPFGPRTSTFRVWTNRIRYTDPLPAQIAAMNKSSVLKLLRIILGGKFFRRGYELRERTSLWIWSLLARLPDRGELDYVEEGWIRELGKRAVLMLISITQMAELKQELGDERNIGGSEVEDGESEFVEELVPDEDDERIGRNDEASPDDKLPPHVCSDFQEVTAVDGKTGLEDYVDDGEVDMDIEDGEVSGISGPASGDDADIAAAKERLLAQLEVVAEVETPVTPTVPAISGDSNGGGKELNDGSDDEARARLNMQATLNMILTVLGEFYGQRDLLEFRNPFSD</sequence>
<dbReference type="PANTHER" id="PTHR12794:SF0">
    <property type="entry name" value="GEM-ASSOCIATED PROTEIN 2"/>
    <property type="match status" value="1"/>
</dbReference>